<gene>
    <name evidence="1" type="ORF">L195_g040114</name>
</gene>
<dbReference type="AlphaFoldDB" id="A0A2K3LZV6"/>
<name>A0A2K3LZV6_TRIPR</name>
<organism evidence="1 2">
    <name type="scientific">Trifolium pratense</name>
    <name type="common">Red clover</name>
    <dbReference type="NCBI Taxonomy" id="57577"/>
    <lineage>
        <taxon>Eukaryota</taxon>
        <taxon>Viridiplantae</taxon>
        <taxon>Streptophyta</taxon>
        <taxon>Embryophyta</taxon>
        <taxon>Tracheophyta</taxon>
        <taxon>Spermatophyta</taxon>
        <taxon>Magnoliopsida</taxon>
        <taxon>eudicotyledons</taxon>
        <taxon>Gunneridae</taxon>
        <taxon>Pentapetalae</taxon>
        <taxon>rosids</taxon>
        <taxon>fabids</taxon>
        <taxon>Fabales</taxon>
        <taxon>Fabaceae</taxon>
        <taxon>Papilionoideae</taxon>
        <taxon>50 kb inversion clade</taxon>
        <taxon>NPAAA clade</taxon>
        <taxon>Hologalegina</taxon>
        <taxon>IRL clade</taxon>
        <taxon>Trifolieae</taxon>
        <taxon>Trifolium</taxon>
    </lineage>
</organism>
<proteinExistence type="predicted"/>
<evidence type="ECO:0000313" key="1">
    <source>
        <dbReference type="EMBL" id="PNX84061.1"/>
    </source>
</evidence>
<feature type="non-terminal residue" evidence="1">
    <location>
        <position position="35"/>
    </location>
</feature>
<sequence length="35" mass="3935">MKNSPAVGLDRRSEGESSVVEMRWALMALRRRCAA</sequence>
<dbReference type="EMBL" id="ASHM01045502">
    <property type="protein sequence ID" value="PNX84061.1"/>
    <property type="molecule type" value="Genomic_DNA"/>
</dbReference>
<protein>
    <submittedName>
        <fullName evidence="1">Uncharacterized protein</fullName>
    </submittedName>
</protein>
<accession>A0A2K3LZV6</accession>
<comment type="caution">
    <text evidence="1">The sequence shown here is derived from an EMBL/GenBank/DDBJ whole genome shotgun (WGS) entry which is preliminary data.</text>
</comment>
<reference evidence="1 2" key="2">
    <citation type="journal article" date="2017" name="Front. Plant Sci.">
        <title>Gene Classification and Mining of Molecular Markers Useful in Red Clover (Trifolium pratense) Breeding.</title>
        <authorList>
            <person name="Istvanek J."/>
            <person name="Dluhosova J."/>
            <person name="Dluhos P."/>
            <person name="Patkova L."/>
            <person name="Nedelnik J."/>
            <person name="Repkova J."/>
        </authorList>
    </citation>
    <scope>NUCLEOTIDE SEQUENCE [LARGE SCALE GENOMIC DNA]</scope>
    <source>
        <strain evidence="2">cv. Tatra</strain>
        <tissue evidence="1">Young leaves</tissue>
    </source>
</reference>
<reference evidence="1 2" key="1">
    <citation type="journal article" date="2014" name="Am. J. Bot.">
        <title>Genome assembly and annotation for red clover (Trifolium pratense; Fabaceae).</title>
        <authorList>
            <person name="Istvanek J."/>
            <person name="Jaros M."/>
            <person name="Krenek A."/>
            <person name="Repkova J."/>
        </authorList>
    </citation>
    <scope>NUCLEOTIDE SEQUENCE [LARGE SCALE GENOMIC DNA]</scope>
    <source>
        <strain evidence="2">cv. Tatra</strain>
        <tissue evidence="1">Young leaves</tissue>
    </source>
</reference>
<evidence type="ECO:0000313" key="2">
    <source>
        <dbReference type="Proteomes" id="UP000236291"/>
    </source>
</evidence>
<dbReference type="Proteomes" id="UP000236291">
    <property type="component" value="Unassembled WGS sequence"/>
</dbReference>